<dbReference type="WBParaSite" id="SSLN_0000831801-mRNA-1">
    <property type="protein sequence ID" value="SSLN_0000831801-mRNA-1"/>
    <property type="gene ID" value="SSLN_0000831801"/>
</dbReference>
<reference evidence="3" key="1">
    <citation type="submission" date="2016-06" db="UniProtKB">
        <authorList>
            <consortium name="WormBaseParasite"/>
        </authorList>
    </citation>
    <scope>IDENTIFICATION</scope>
</reference>
<evidence type="ECO:0000313" key="1">
    <source>
        <dbReference type="EMBL" id="VDL94397.1"/>
    </source>
</evidence>
<dbReference type="EMBL" id="UYSU01034431">
    <property type="protein sequence ID" value="VDL94397.1"/>
    <property type="molecule type" value="Genomic_DNA"/>
</dbReference>
<evidence type="ECO:0000313" key="2">
    <source>
        <dbReference type="Proteomes" id="UP000275846"/>
    </source>
</evidence>
<dbReference type="AlphaFoldDB" id="A0A183SUW4"/>
<accession>A0A183SUW4</accession>
<sequence>MCQRTPSKDTFYCMAIQPTQEYLSSSKKLVCVSAGYMDVPRLLEYHHPFSRVGFLHEHLLDYVLVLGGDQHKVLEIKAICFGKQTSDAQPPPPPPLTTSILTATTPTKIAKKTATHFTLTSDENALDALTTTIISATVPTTSNVESIPTWQH</sequence>
<proteinExistence type="predicted"/>
<evidence type="ECO:0000313" key="3">
    <source>
        <dbReference type="WBParaSite" id="SSLN_0000831801-mRNA-1"/>
    </source>
</evidence>
<dbReference type="Proteomes" id="UP000275846">
    <property type="component" value="Unassembled WGS sequence"/>
</dbReference>
<organism evidence="3">
    <name type="scientific">Schistocephalus solidus</name>
    <name type="common">Tapeworm</name>
    <dbReference type="NCBI Taxonomy" id="70667"/>
    <lineage>
        <taxon>Eukaryota</taxon>
        <taxon>Metazoa</taxon>
        <taxon>Spiralia</taxon>
        <taxon>Lophotrochozoa</taxon>
        <taxon>Platyhelminthes</taxon>
        <taxon>Cestoda</taxon>
        <taxon>Eucestoda</taxon>
        <taxon>Diphyllobothriidea</taxon>
        <taxon>Diphyllobothriidae</taxon>
        <taxon>Schistocephalus</taxon>
    </lineage>
</organism>
<protein>
    <submittedName>
        <fullName evidence="1 3">Uncharacterized protein</fullName>
    </submittedName>
</protein>
<name>A0A183SUW4_SCHSO</name>
<gene>
    <name evidence="1" type="ORF">SSLN_LOCUS8012</name>
</gene>
<reference evidence="1 2" key="2">
    <citation type="submission" date="2018-11" db="EMBL/GenBank/DDBJ databases">
        <authorList>
            <consortium name="Pathogen Informatics"/>
        </authorList>
    </citation>
    <scope>NUCLEOTIDE SEQUENCE [LARGE SCALE GENOMIC DNA]</scope>
    <source>
        <strain evidence="1 2">NST_G2</strain>
    </source>
</reference>
<keyword evidence="2" id="KW-1185">Reference proteome</keyword>